<evidence type="ECO:0000256" key="1">
    <source>
        <dbReference type="RuleBase" id="RU003719"/>
    </source>
</evidence>
<sequence length="349" mass="37547">MDLLIAEPLEADVLQWLDSRHALHYAPRLADEPALLEEALSQARAAMLPARTRVDARTLAQAVMLRAIGRIVGGPENIDHAACKRAGIEVVRCMDATVPAEAEFMLGAVLSLLRPAPEDLGRLAGRELGQSTIGLVGMTAATRRLAQLVRPFGCTVIGYDPTVHASDRRWDEWEVQPIALRELFETADVVCVGLAYFSRYRGVLGERNLAACKPGQVLVCTASSALFDHATLARVLGSGRMTSAWLDQAELDLQAPGQVLHRVRGLMTTPRLASYTRESRLRSAWGVARRLDEILRCTPAVARSGTRRASHATDEPMKPVAAPPAGPTASGLIRPPGAPAAGAAWPASR</sequence>
<keyword evidence="6" id="KW-1185">Reference proteome</keyword>
<comment type="caution">
    <text evidence="5">The sequence shown here is derived from an EMBL/GenBank/DDBJ whole genome shotgun (WGS) entry which is preliminary data.</text>
</comment>
<dbReference type="Gene3D" id="3.40.50.720">
    <property type="entry name" value="NAD(P)-binding Rossmann-like Domain"/>
    <property type="match status" value="2"/>
</dbReference>
<feature type="compositionally biased region" description="Low complexity" evidence="2">
    <location>
        <begin position="339"/>
        <end position="349"/>
    </location>
</feature>
<protein>
    <submittedName>
        <fullName evidence="5">D-3-phosphoglycerate dehydrogenase</fullName>
    </submittedName>
</protein>
<organism evidence="5 6">
    <name type="scientific">Sphaerotilus hippei</name>
    <dbReference type="NCBI Taxonomy" id="744406"/>
    <lineage>
        <taxon>Bacteria</taxon>
        <taxon>Pseudomonadati</taxon>
        <taxon>Pseudomonadota</taxon>
        <taxon>Betaproteobacteria</taxon>
        <taxon>Burkholderiales</taxon>
        <taxon>Sphaerotilaceae</taxon>
        <taxon>Sphaerotilus</taxon>
    </lineage>
</organism>
<keyword evidence="1" id="KW-0560">Oxidoreductase</keyword>
<reference evidence="5 6" key="1">
    <citation type="submission" date="2018-05" db="EMBL/GenBank/DDBJ databases">
        <title>Genomic Encyclopedia of Type Strains, Phase IV (KMG-IV): sequencing the most valuable type-strain genomes for metagenomic binning, comparative biology and taxonomic classification.</title>
        <authorList>
            <person name="Goeker M."/>
        </authorList>
    </citation>
    <scope>NUCLEOTIDE SEQUENCE [LARGE SCALE GENOMIC DNA]</scope>
    <source>
        <strain evidence="5 6">DSM 566</strain>
    </source>
</reference>
<feature type="region of interest" description="Disordered" evidence="2">
    <location>
        <begin position="304"/>
        <end position="349"/>
    </location>
</feature>
<dbReference type="Pfam" id="PF00389">
    <property type="entry name" value="2-Hacid_dh"/>
    <property type="match status" value="1"/>
</dbReference>
<evidence type="ECO:0000313" key="6">
    <source>
        <dbReference type="Proteomes" id="UP000247811"/>
    </source>
</evidence>
<evidence type="ECO:0000256" key="2">
    <source>
        <dbReference type="SAM" id="MobiDB-lite"/>
    </source>
</evidence>
<dbReference type="RefSeq" id="WP_110401444.1">
    <property type="nucleotide sequence ID" value="NZ_QJJS01000013.1"/>
</dbReference>
<accession>A0A318GY09</accession>
<dbReference type="PANTHER" id="PTHR42938">
    <property type="entry name" value="FORMATE DEHYDROGENASE 1"/>
    <property type="match status" value="1"/>
</dbReference>
<dbReference type="GO" id="GO:0051287">
    <property type="term" value="F:NAD binding"/>
    <property type="evidence" value="ECO:0007669"/>
    <property type="project" value="InterPro"/>
</dbReference>
<gene>
    <name evidence="5" type="ORF">C7444_11340</name>
</gene>
<dbReference type="Pfam" id="PF02826">
    <property type="entry name" value="2-Hacid_dh_C"/>
    <property type="match status" value="1"/>
</dbReference>
<dbReference type="InterPro" id="IPR006140">
    <property type="entry name" value="D-isomer_DH_NAD-bd"/>
</dbReference>
<dbReference type="AlphaFoldDB" id="A0A318GY09"/>
<dbReference type="EMBL" id="QJJS01000013">
    <property type="protein sequence ID" value="PXW94549.1"/>
    <property type="molecule type" value="Genomic_DNA"/>
</dbReference>
<dbReference type="InterPro" id="IPR036291">
    <property type="entry name" value="NAD(P)-bd_dom_sf"/>
</dbReference>
<feature type="domain" description="D-isomer specific 2-hydroxyacid dehydrogenase catalytic" evidence="3">
    <location>
        <begin position="4"/>
        <end position="295"/>
    </location>
</feature>
<dbReference type="SUPFAM" id="SSF52283">
    <property type="entry name" value="Formate/glycerate dehydrogenase catalytic domain-like"/>
    <property type="match status" value="1"/>
</dbReference>
<dbReference type="GO" id="GO:0016616">
    <property type="term" value="F:oxidoreductase activity, acting on the CH-OH group of donors, NAD or NADP as acceptor"/>
    <property type="evidence" value="ECO:0007669"/>
    <property type="project" value="InterPro"/>
</dbReference>
<dbReference type="Proteomes" id="UP000247811">
    <property type="component" value="Unassembled WGS sequence"/>
</dbReference>
<dbReference type="OrthoDB" id="9147650at2"/>
<evidence type="ECO:0000259" key="3">
    <source>
        <dbReference type="Pfam" id="PF00389"/>
    </source>
</evidence>
<feature type="domain" description="D-isomer specific 2-hydroxyacid dehydrogenase NAD-binding" evidence="4">
    <location>
        <begin position="122"/>
        <end position="270"/>
    </location>
</feature>
<evidence type="ECO:0000259" key="4">
    <source>
        <dbReference type="Pfam" id="PF02826"/>
    </source>
</evidence>
<name>A0A318GY09_9BURK</name>
<comment type="similarity">
    <text evidence="1">Belongs to the D-isomer specific 2-hydroxyacid dehydrogenase family.</text>
</comment>
<evidence type="ECO:0000313" key="5">
    <source>
        <dbReference type="EMBL" id="PXW94549.1"/>
    </source>
</evidence>
<dbReference type="InterPro" id="IPR006139">
    <property type="entry name" value="D-isomer_2_OHA_DH_cat_dom"/>
</dbReference>
<dbReference type="SUPFAM" id="SSF51735">
    <property type="entry name" value="NAD(P)-binding Rossmann-fold domains"/>
    <property type="match status" value="1"/>
</dbReference>
<dbReference type="PANTHER" id="PTHR42938:SF9">
    <property type="entry name" value="FORMATE DEHYDROGENASE 1"/>
    <property type="match status" value="1"/>
</dbReference>
<proteinExistence type="inferred from homology"/>